<dbReference type="PANTHER" id="PTHR34817">
    <property type="entry name" value="NUCLEOTIDYLTRANSFERASE"/>
    <property type="match status" value="1"/>
</dbReference>
<proteinExistence type="predicted"/>
<keyword evidence="1" id="KW-0808">Transferase</keyword>
<dbReference type="Pfam" id="PF10127">
    <property type="entry name" value="RlaP"/>
    <property type="match status" value="1"/>
</dbReference>
<sequence>MDATSPTAAADWQHHEHPIDPQIRAEIDKTLARIESEHQVRVLFACESDSRGWGFASPDSDYDVRFIYVHRPDWYLTVFPGRDVIELPVNATYDVSGWDLRKTLALLHNGNATVVEWLSSPVVYRADVSFVDKINAAADLVHRPDRVFHHYLQMARKNYREYLHGERVRLKKYLYVLRPLMAALWVEQQRGPVPMRFLDLVEAMVSDTALRAAIDALLVIKRRAGEAEEGAAIPEINRFIELELQRLEHVPTPQKAERGEYSVLDRLLRDVVMQGQ</sequence>
<dbReference type="Proteomes" id="UP000214747">
    <property type="component" value="Unassembled WGS sequence"/>
</dbReference>
<dbReference type="PANTHER" id="PTHR34817:SF2">
    <property type="entry name" value="NUCLEOTIDYLTRANSFERASE"/>
    <property type="match status" value="1"/>
</dbReference>
<organism evidence="1 2">
    <name type="scientific">Herbaspirillum aquaticum</name>
    <dbReference type="NCBI Taxonomy" id="568783"/>
    <lineage>
        <taxon>Bacteria</taxon>
        <taxon>Pseudomonadati</taxon>
        <taxon>Pseudomonadota</taxon>
        <taxon>Betaproteobacteria</taxon>
        <taxon>Burkholderiales</taxon>
        <taxon>Oxalobacteraceae</taxon>
        <taxon>Herbaspirillum</taxon>
    </lineage>
</organism>
<evidence type="ECO:0000313" key="2">
    <source>
        <dbReference type="Proteomes" id="UP000214747"/>
    </source>
</evidence>
<gene>
    <name evidence="1" type="ORF">CEJ45_21770</name>
</gene>
<dbReference type="GO" id="GO:0016740">
    <property type="term" value="F:transferase activity"/>
    <property type="evidence" value="ECO:0007669"/>
    <property type="project" value="UniProtKB-KW"/>
</dbReference>
<name>A0A225SMR7_9BURK</name>
<reference evidence="1 2" key="1">
    <citation type="journal article" date="2010" name="Int. J. Syst. Evol. Microbiol.">
        <title>Reclassification of Herbaspirillum putei as a later heterotypic synonym of Herbaspirillum huttiense, with the description of H. huttiense subsp. huttiense subsp. nov. and H. huttiense subsp. putei subsp. nov., comb. nov., and description of Herbaspirillum aquaticum sp. nov.</title>
        <authorList>
            <person name="Dobritsa A.P."/>
            <person name="Reddy M.C."/>
            <person name="Samadpour M."/>
        </authorList>
    </citation>
    <scope>NUCLEOTIDE SEQUENCE [LARGE SCALE GENOMIC DNA]</scope>
    <source>
        <strain evidence="1 2">IEH 4430</strain>
    </source>
</reference>
<comment type="caution">
    <text evidence="1">The sequence shown here is derived from an EMBL/GenBank/DDBJ whole genome shotgun (WGS) entry which is preliminary data.</text>
</comment>
<evidence type="ECO:0000313" key="1">
    <source>
        <dbReference type="EMBL" id="OWY32378.1"/>
    </source>
</evidence>
<dbReference type="InterPro" id="IPR018775">
    <property type="entry name" value="RlaP"/>
</dbReference>
<accession>A0A225SMR7</accession>
<dbReference type="RefSeq" id="WP_088757203.1">
    <property type="nucleotide sequence ID" value="NZ_NJGV01000027.1"/>
</dbReference>
<protein>
    <submittedName>
        <fullName evidence="1">Nucleotidyltransferase</fullName>
    </submittedName>
</protein>
<dbReference type="EMBL" id="NJGV01000027">
    <property type="protein sequence ID" value="OWY32378.1"/>
    <property type="molecule type" value="Genomic_DNA"/>
</dbReference>
<dbReference type="AlphaFoldDB" id="A0A225SMR7"/>
<keyword evidence="2" id="KW-1185">Reference proteome</keyword>